<dbReference type="RefSeq" id="WP_005855140.1">
    <property type="nucleotide sequence ID" value="NZ_BQOC01000002.1"/>
</dbReference>
<dbReference type="GO" id="GO:0016874">
    <property type="term" value="F:ligase activity"/>
    <property type="evidence" value="ECO:0007669"/>
    <property type="project" value="UniProtKB-KW"/>
</dbReference>
<organism evidence="5 7">
    <name type="scientific">Parabacteroides distasonis</name>
    <dbReference type="NCBI Taxonomy" id="823"/>
    <lineage>
        <taxon>Bacteria</taxon>
        <taxon>Pseudomonadati</taxon>
        <taxon>Bacteroidota</taxon>
        <taxon>Bacteroidia</taxon>
        <taxon>Bacteroidales</taxon>
        <taxon>Tannerellaceae</taxon>
        <taxon>Parabacteroides</taxon>
    </lineage>
</organism>
<dbReference type="Proteomes" id="UP000441609">
    <property type="component" value="Unassembled WGS sequence"/>
</dbReference>
<reference evidence="5 7" key="2">
    <citation type="submission" date="2018-08" db="EMBL/GenBank/DDBJ databases">
        <title>A genome reference for cultivated species of the human gut microbiota.</title>
        <authorList>
            <person name="Zou Y."/>
            <person name="Xue W."/>
            <person name="Luo G."/>
        </authorList>
    </citation>
    <scope>NUCLEOTIDE SEQUENCE [LARGE SCALE GENOMIC DNA]</scope>
    <source>
        <strain evidence="5 7">AM30-4</strain>
    </source>
</reference>
<dbReference type="GO" id="GO:0046872">
    <property type="term" value="F:metal ion binding"/>
    <property type="evidence" value="ECO:0007669"/>
    <property type="project" value="InterPro"/>
</dbReference>
<evidence type="ECO:0000313" key="7">
    <source>
        <dbReference type="Proteomes" id="UP000284660"/>
    </source>
</evidence>
<comment type="caution">
    <text evidence="5">The sequence shown here is derived from an EMBL/GenBank/DDBJ whole genome shotgun (WGS) entry which is preliminary data.</text>
</comment>
<proteinExistence type="predicted"/>
<evidence type="ECO:0000313" key="6">
    <source>
        <dbReference type="Proteomes" id="UP000095455"/>
    </source>
</evidence>
<name>A0A173Z0F8_PARDI</name>
<evidence type="ECO:0000256" key="1">
    <source>
        <dbReference type="PROSITE-ProRule" id="PRU00409"/>
    </source>
</evidence>
<feature type="domain" description="ATP-grasp" evidence="2">
    <location>
        <begin position="120"/>
        <end position="303"/>
    </location>
</feature>
<dbReference type="Gene3D" id="3.30.470.20">
    <property type="entry name" value="ATP-grasp fold, B domain"/>
    <property type="match status" value="2"/>
</dbReference>
<evidence type="ECO:0000313" key="4">
    <source>
        <dbReference type="EMBL" id="MSB75115.1"/>
    </source>
</evidence>
<evidence type="ECO:0000313" key="3">
    <source>
        <dbReference type="EMBL" id="CUN69210.1"/>
    </source>
</evidence>
<sequence length="372" mass="42506">MNREVVVIGGNHHNTLSILRSLGEKGIKSLLIVLSPYDPKPFVGYSKYIQKKIVVTNINEISSAMYSLHTTAEKAIVIACNDCISSYLDMNHNNLSKDFVLPGSKDEGMITHFMDKGAMAQLAVKSGLNIPKSIIISTANPEFESITYPCISKPLVSKNGSKSDIVICEDESALRKYLNHCRCDKIIIQEYISKDIEFQLIGCSIKEGDKIIIPGVSIILRQPMNGNTGFLRYFPIKEFTYDKSSCFEFIRSTGYSGLFSVEFIRDKNGTDYFMEINFRNDGNSICVTASGMNLPYIWYLYNCGENIESELCYDSMREVLVMPEFQDFKNVKHRQISLSNWLKDVKKTDRFMVFSKHDQKPFWMVVFKQFFH</sequence>
<evidence type="ECO:0000259" key="2">
    <source>
        <dbReference type="PROSITE" id="PS50975"/>
    </source>
</evidence>
<accession>A0A173Z0F8</accession>
<keyword evidence="1" id="KW-0067">ATP-binding</keyword>
<protein>
    <submittedName>
        <fullName evidence="3">Carbamoyl phosphate synthase-like protein</fullName>
    </submittedName>
    <submittedName>
        <fullName evidence="5">Carboxylate--amine ligase</fullName>
    </submittedName>
</protein>
<dbReference type="InterPro" id="IPR011761">
    <property type="entry name" value="ATP-grasp"/>
</dbReference>
<dbReference type="InterPro" id="IPR013815">
    <property type="entry name" value="ATP_grasp_subdomain_1"/>
</dbReference>
<dbReference type="OrthoDB" id="783569at2"/>
<dbReference type="GO" id="GO:0005524">
    <property type="term" value="F:ATP binding"/>
    <property type="evidence" value="ECO:0007669"/>
    <property type="project" value="UniProtKB-UniRule"/>
</dbReference>
<keyword evidence="5" id="KW-0436">Ligase</keyword>
<dbReference type="Proteomes" id="UP000095455">
    <property type="component" value="Unassembled WGS sequence"/>
</dbReference>
<dbReference type="PROSITE" id="PS50975">
    <property type="entry name" value="ATP_GRASP"/>
    <property type="match status" value="1"/>
</dbReference>
<dbReference type="EMBL" id="QSJN01000017">
    <property type="protein sequence ID" value="RHD71435.1"/>
    <property type="molecule type" value="Genomic_DNA"/>
</dbReference>
<evidence type="ECO:0000313" key="5">
    <source>
        <dbReference type="EMBL" id="RHD71435.1"/>
    </source>
</evidence>
<evidence type="ECO:0000313" key="8">
    <source>
        <dbReference type="Proteomes" id="UP000441609"/>
    </source>
</evidence>
<gene>
    <name evidence="5" type="ORF">DW782_19245</name>
    <name evidence="3" type="ORF">ERS852380_00859</name>
    <name evidence="4" type="ORF">GKD70_17790</name>
</gene>
<dbReference type="EMBL" id="WKMO01000019">
    <property type="protein sequence ID" value="MSB75115.1"/>
    <property type="molecule type" value="Genomic_DNA"/>
</dbReference>
<dbReference type="OMA" id="INFRNDG"/>
<dbReference type="AlphaFoldDB" id="A0A173Z0F8"/>
<keyword evidence="1" id="KW-0547">Nucleotide-binding</keyword>
<dbReference type="Proteomes" id="UP000284660">
    <property type="component" value="Unassembled WGS sequence"/>
</dbReference>
<reference evidence="3 6" key="1">
    <citation type="submission" date="2015-09" db="EMBL/GenBank/DDBJ databases">
        <authorList>
            <consortium name="Pathogen Informatics"/>
        </authorList>
    </citation>
    <scope>NUCLEOTIDE SEQUENCE [LARGE SCALE GENOMIC DNA]</scope>
    <source>
        <strain evidence="3 6">2789STDY5608822</strain>
    </source>
</reference>
<dbReference type="EMBL" id="CYYK01000002">
    <property type="protein sequence ID" value="CUN69210.1"/>
    <property type="molecule type" value="Genomic_DNA"/>
</dbReference>
<dbReference type="SUPFAM" id="SSF56059">
    <property type="entry name" value="Glutathione synthetase ATP-binding domain-like"/>
    <property type="match status" value="1"/>
</dbReference>
<reference evidence="4 8" key="3">
    <citation type="journal article" date="2019" name="Nat. Med.">
        <title>A library of human gut bacterial isolates paired with longitudinal multiomics data enables mechanistic microbiome research.</title>
        <authorList>
            <person name="Poyet M."/>
            <person name="Groussin M."/>
            <person name="Gibbons S.M."/>
            <person name="Avila-Pacheco J."/>
            <person name="Jiang X."/>
            <person name="Kearney S.M."/>
            <person name="Perrotta A.R."/>
            <person name="Berdy B."/>
            <person name="Zhao S."/>
            <person name="Lieberman T.D."/>
            <person name="Swanson P.K."/>
            <person name="Smith M."/>
            <person name="Roesemann S."/>
            <person name="Alexander J.E."/>
            <person name="Rich S.A."/>
            <person name="Livny J."/>
            <person name="Vlamakis H."/>
            <person name="Clish C."/>
            <person name="Bullock K."/>
            <person name="Deik A."/>
            <person name="Scott J."/>
            <person name="Pierce K.A."/>
            <person name="Xavier R.J."/>
            <person name="Alm E.J."/>
        </authorList>
    </citation>
    <scope>NUCLEOTIDE SEQUENCE [LARGE SCALE GENOMIC DNA]</scope>
    <source>
        <strain evidence="4 8">BIOML-A20</strain>
    </source>
</reference>
<dbReference type="Gene3D" id="3.30.1490.20">
    <property type="entry name" value="ATP-grasp fold, A domain"/>
    <property type="match status" value="1"/>
</dbReference>